<dbReference type="PIRSF" id="PIRSF019455">
    <property type="entry name" value="CopR_AtkY"/>
    <property type="match status" value="1"/>
</dbReference>
<protein>
    <submittedName>
        <fullName evidence="5">Methicillin resistance regulatory protein MecI</fullName>
    </submittedName>
</protein>
<dbReference type="STRING" id="1891926.Fuma_04042"/>
<evidence type="ECO:0000256" key="1">
    <source>
        <dbReference type="ARBA" id="ARBA00011046"/>
    </source>
</evidence>
<dbReference type="SUPFAM" id="SSF46785">
    <property type="entry name" value="Winged helix' DNA-binding domain"/>
    <property type="match status" value="1"/>
</dbReference>
<dbReference type="KEGG" id="fmr:Fuma_04042"/>
<dbReference type="EMBL" id="CP017641">
    <property type="protein sequence ID" value="APZ94410.1"/>
    <property type="molecule type" value="Genomic_DNA"/>
</dbReference>
<dbReference type="Proteomes" id="UP000187735">
    <property type="component" value="Chromosome"/>
</dbReference>
<dbReference type="GO" id="GO:0003677">
    <property type="term" value="F:DNA binding"/>
    <property type="evidence" value="ECO:0007669"/>
    <property type="project" value="UniProtKB-KW"/>
</dbReference>
<evidence type="ECO:0000313" key="5">
    <source>
        <dbReference type="EMBL" id="APZ94410.1"/>
    </source>
</evidence>
<dbReference type="InterPro" id="IPR036388">
    <property type="entry name" value="WH-like_DNA-bd_sf"/>
</dbReference>
<proteinExistence type="inferred from homology"/>
<evidence type="ECO:0000256" key="3">
    <source>
        <dbReference type="ARBA" id="ARBA00023125"/>
    </source>
</evidence>
<organism evidence="5 6">
    <name type="scientific">Fuerstiella marisgermanici</name>
    <dbReference type="NCBI Taxonomy" id="1891926"/>
    <lineage>
        <taxon>Bacteria</taxon>
        <taxon>Pseudomonadati</taxon>
        <taxon>Planctomycetota</taxon>
        <taxon>Planctomycetia</taxon>
        <taxon>Planctomycetales</taxon>
        <taxon>Planctomycetaceae</taxon>
        <taxon>Fuerstiella</taxon>
    </lineage>
</organism>
<dbReference type="Pfam" id="PF03965">
    <property type="entry name" value="Penicillinase_R"/>
    <property type="match status" value="1"/>
</dbReference>
<dbReference type="Gene3D" id="1.10.10.10">
    <property type="entry name" value="Winged helix-like DNA-binding domain superfamily/Winged helix DNA-binding domain"/>
    <property type="match status" value="1"/>
</dbReference>
<evidence type="ECO:0000256" key="4">
    <source>
        <dbReference type="ARBA" id="ARBA00023163"/>
    </source>
</evidence>
<sequence>MARPKAPELTERELEIMRVFWDEGPMTAQEVRDQLHQRGPDLAYTTVATLIRILSEKGFVEQTNSERPFVYKPIRSFDDVSNKLVNHLLKQVFDGSREKLLVSLFGKQRLTKKERAALEAILKEKKQ</sequence>
<dbReference type="InterPro" id="IPR036390">
    <property type="entry name" value="WH_DNA-bd_sf"/>
</dbReference>
<name>A0A1P8WK14_9PLAN</name>
<reference evidence="5 6" key="1">
    <citation type="journal article" date="2016" name="Front. Microbiol.">
        <title>Fuerstia marisgermanicae gen. nov., sp. nov., an Unusual Member of the Phylum Planctomycetes from the German Wadden Sea.</title>
        <authorList>
            <person name="Kohn T."/>
            <person name="Heuer A."/>
            <person name="Jogler M."/>
            <person name="Vollmers J."/>
            <person name="Boedeker C."/>
            <person name="Bunk B."/>
            <person name="Rast P."/>
            <person name="Borchert D."/>
            <person name="Glockner I."/>
            <person name="Freese H.M."/>
            <person name="Klenk H.P."/>
            <person name="Overmann J."/>
            <person name="Kaster A.K."/>
            <person name="Rohde M."/>
            <person name="Wiegand S."/>
            <person name="Jogler C."/>
        </authorList>
    </citation>
    <scope>NUCLEOTIDE SEQUENCE [LARGE SCALE GENOMIC DNA]</scope>
    <source>
        <strain evidence="5 6">NH11</strain>
    </source>
</reference>
<dbReference type="GO" id="GO:0045892">
    <property type="term" value="P:negative regulation of DNA-templated transcription"/>
    <property type="evidence" value="ECO:0007669"/>
    <property type="project" value="InterPro"/>
</dbReference>
<accession>A0A1P8WK14</accession>
<keyword evidence="4" id="KW-0804">Transcription</keyword>
<dbReference type="OrthoDB" id="280196at2"/>
<dbReference type="Gene3D" id="1.10.4040.10">
    <property type="entry name" value="Penicillinase repressor domain"/>
    <property type="match status" value="1"/>
</dbReference>
<dbReference type="AlphaFoldDB" id="A0A1P8WK14"/>
<dbReference type="RefSeq" id="WP_077025718.1">
    <property type="nucleotide sequence ID" value="NZ_CP017641.1"/>
</dbReference>
<keyword evidence="2" id="KW-0805">Transcription regulation</keyword>
<keyword evidence="3" id="KW-0238">DNA-binding</keyword>
<evidence type="ECO:0000256" key="2">
    <source>
        <dbReference type="ARBA" id="ARBA00023015"/>
    </source>
</evidence>
<gene>
    <name evidence="5" type="primary">mecI_1</name>
    <name evidence="5" type="ORF">Fuma_04042</name>
</gene>
<dbReference type="InterPro" id="IPR005650">
    <property type="entry name" value="BlaI_family"/>
</dbReference>
<evidence type="ECO:0000313" key="6">
    <source>
        <dbReference type="Proteomes" id="UP000187735"/>
    </source>
</evidence>
<keyword evidence="6" id="KW-1185">Reference proteome</keyword>
<comment type="similarity">
    <text evidence="1">Belongs to the BlaI transcriptional regulatory family.</text>
</comment>